<gene>
    <name evidence="1" type="ORF">BTMF_LOCUS8503</name>
</gene>
<evidence type="ECO:0000313" key="2">
    <source>
        <dbReference type="Proteomes" id="UP000280834"/>
    </source>
</evidence>
<evidence type="ECO:0000313" key="1">
    <source>
        <dbReference type="EMBL" id="VDO28429.1"/>
    </source>
</evidence>
<organism evidence="3">
    <name type="scientific">Brugia timori</name>
    <dbReference type="NCBI Taxonomy" id="42155"/>
    <lineage>
        <taxon>Eukaryota</taxon>
        <taxon>Metazoa</taxon>
        <taxon>Ecdysozoa</taxon>
        <taxon>Nematoda</taxon>
        <taxon>Chromadorea</taxon>
        <taxon>Rhabditida</taxon>
        <taxon>Spirurina</taxon>
        <taxon>Spiruromorpha</taxon>
        <taxon>Filarioidea</taxon>
        <taxon>Onchocercidae</taxon>
        <taxon>Brugia</taxon>
    </lineage>
</organism>
<evidence type="ECO:0000313" key="3">
    <source>
        <dbReference type="WBParaSite" id="BTMF_0001046901-mRNA-1"/>
    </source>
</evidence>
<keyword evidence="2" id="KW-1185">Reference proteome</keyword>
<name>A0A0R3QRW7_9BILA</name>
<dbReference type="AlphaFoldDB" id="A0A0R3QRW7"/>
<accession>A0A0R3QRW7</accession>
<reference evidence="3" key="1">
    <citation type="submission" date="2017-02" db="UniProtKB">
        <authorList>
            <consortium name="WormBaseParasite"/>
        </authorList>
    </citation>
    <scope>IDENTIFICATION</scope>
</reference>
<proteinExistence type="predicted"/>
<sequence>MQEAKSQHFRELSRRLLIIKESSFLSLVGNIHGGQVGREPRELLREIQSVFNLAPISY</sequence>
<reference evidence="1 2" key="2">
    <citation type="submission" date="2018-11" db="EMBL/GenBank/DDBJ databases">
        <authorList>
            <consortium name="Pathogen Informatics"/>
        </authorList>
    </citation>
    <scope>NUCLEOTIDE SEQUENCE [LARGE SCALE GENOMIC DNA]</scope>
</reference>
<protein>
    <submittedName>
        <fullName evidence="3">NR LBD domain-containing protein</fullName>
    </submittedName>
</protein>
<dbReference type="Proteomes" id="UP000280834">
    <property type="component" value="Unassembled WGS sequence"/>
</dbReference>
<dbReference type="EMBL" id="UZAG01016444">
    <property type="protein sequence ID" value="VDO28429.1"/>
    <property type="molecule type" value="Genomic_DNA"/>
</dbReference>
<dbReference type="WBParaSite" id="BTMF_0001046901-mRNA-1">
    <property type="protein sequence ID" value="BTMF_0001046901-mRNA-1"/>
    <property type="gene ID" value="BTMF_0001046901"/>
</dbReference>